<evidence type="ECO:0000313" key="4">
    <source>
        <dbReference type="EMBL" id="PIK44403.1"/>
    </source>
</evidence>
<evidence type="ECO:0000313" key="5">
    <source>
        <dbReference type="Proteomes" id="UP000230750"/>
    </source>
</evidence>
<comment type="caution">
    <text evidence="4">The sequence shown here is derived from an EMBL/GenBank/DDBJ whole genome shotgun (WGS) entry which is preliminary data.</text>
</comment>
<dbReference type="AlphaFoldDB" id="A0A2G8K8W0"/>
<protein>
    <recommendedName>
        <fullName evidence="3">BEN domain-containing protein</fullName>
    </recommendedName>
</protein>
<feature type="domain" description="BEN" evidence="3">
    <location>
        <begin position="220"/>
        <end position="323"/>
    </location>
</feature>
<name>A0A2G8K8W0_STIJA</name>
<dbReference type="Gene3D" id="1.10.10.2590">
    <property type="entry name" value="BEN domain"/>
    <property type="match status" value="1"/>
</dbReference>
<sequence length="328" mass="37212">MAEIGVRWLEPERDVGKRTFVKLTDLICDRSKDLPSGTVVKAKWRSTGRVYKATLLNNLIAKINRKQSSSQRQPAVLRTPNESKPDSDDDMPLAYQSVTAEKVQHECPHVKELKDKIVMLEETVASMATELKAMRKDNQELKNTLSEVNTNNTQQFLTILEAITQSHDTARETQNLMKSRVAAEEKAQEEQRNLLNNNGKRIQPAFGLVENGLVTCHKNGRKLISVEREIYRRMFDDSKTGTSFLRKLMKCTFSEEELAESNFSGGSVISAIGTTVKKCLDRDRIMAILGQVELEFPNSTKAANFTRMRDAINQECRRVVQHVRQDAV</sequence>
<proteinExistence type="predicted"/>
<feature type="coiled-coil region" evidence="1">
    <location>
        <begin position="110"/>
        <end position="193"/>
    </location>
</feature>
<dbReference type="InterPro" id="IPR018379">
    <property type="entry name" value="BEN_domain"/>
</dbReference>
<dbReference type="GO" id="GO:0003677">
    <property type="term" value="F:DNA binding"/>
    <property type="evidence" value="ECO:0007669"/>
    <property type="project" value="InterPro"/>
</dbReference>
<evidence type="ECO:0000256" key="2">
    <source>
        <dbReference type="SAM" id="MobiDB-lite"/>
    </source>
</evidence>
<evidence type="ECO:0000256" key="1">
    <source>
        <dbReference type="SAM" id="Coils"/>
    </source>
</evidence>
<keyword evidence="1" id="KW-0175">Coiled coil</keyword>
<dbReference type="PROSITE" id="PS51457">
    <property type="entry name" value="BEN"/>
    <property type="match status" value="1"/>
</dbReference>
<accession>A0A2G8K8W0</accession>
<dbReference type="OrthoDB" id="10494297at2759"/>
<keyword evidence="5" id="KW-1185">Reference proteome</keyword>
<gene>
    <name evidence="4" type="ORF">BSL78_18727</name>
</gene>
<evidence type="ECO:0000259" key="3">
    <source>
        <dbReference type="PROSITE" id="PS51457"/>
    </source>
</evidence>
<dbReference type="EMBL" id="MRZV01000778">
    <property type="protein sequence ID" value="PIK44403.1"/>
    <property type="molecule type" value="Genomic_DNA"/>
</dbReference>
<feature type="region of interest" description="Disordered" evidence="2">
    <location>
        <begin position="66"/>
        <end position="91"/>
    </location>
</feature>
<dbReference type="Proteomes" id="UP000230750">
    <property type="component" value="Unassembled WGS sequence"/>
</dbReference>
<reference evidence="4 5" key="1">
    <citation type="journal article" date="2017" name="PLoS Biol.">
        <title>The sea cucumber genome provides insights into morphological evolution and visceral regeneration.</title>
        <authorList>
            <person name="Zhang X."/>
            <person name="Sun L."/>
            <person name="Yuan J."/>
            <person name="Sun Y."/>
            <person name="Gao Y."/>
            <person name="Zhang L."/>
            <person name="Li S."/>
            <person name="Dai H."/>
            <person name="Hamel J.F."/>
            <person name="Liu C."/>
            <person name="Yu Y."/>
            <person name="Liu S."/>
            <person name="Lin W."/>
            <person name="Guo K."/>
            <person name="Jin S."/>
            <person name="Xu P."/>
            <person name="Storey K.B."/>
            <person name="Huan P."/>
            <person name="Zhang T."/>
            <person name="Zhou Y."/>
            <person name="Zhang J."/>
            <person name="Lin C."/>
            <person name="Li X."/>
            <person name="Xing L."/>
            <person name="Huo D."/>
            <person name="Sun M."/>
            <person name="Wang L."/>
            <person name="Mercier A."/>
            <person name="Li F."/>
            <person name="Yang H."/>
            <person name="Xiang J."/>
        </authorList>
    </citation>
    <scope>NUCLEOTIDE SEQUENCE [LARGE SCALE GENOMIC DNA]</scope>
    <source>
        <strain evidence="4">Shaxun</strain>
        <tissue evidence="4">Muscle</tissue>
    </source>
</reference>
<organism evidence="4 5">
    <name type="scientific">Stichopus japonicus</name>
    <name type="common">Sea cucumber</name>
    <dbReference type="NCBI Taxonomy" id="307972"/>
    <lineage>
        <taxon>Eukaryota</taxon>
        <taxon>Metazoa</taxon>
        <taxon>Echinodermata</taxon>
        <taxon>Eleutherozoa</taxon>
        <taxon>Echinozoa</taxon>
        <taxon>Holothuroidea</taxon>
        <taxon>Aspidochirotacea</taxon>
        <taxon>Aspidochirotida</taxon>
        <taxon>Stichopodidae</taxon>
        <taxon>Apostichopus</taxon>
    </lineage>
</organism>